<reference evidence="1" key="1">
    <citation type="submission" date="2023-03" db="EMBL/GenBank/DDBJ databases">
        <title>Massive genome expansion in bonnet fungi (Mycena s.s.) driven by repeated elements and novel gene families across ecological guilds.</title>
        <authorList>
            <consortium name="Lawrence Berkeley National Laboratory"/>
            <person name="Harder C.B."/>
            <person name="Miyauchi S."/>
            <person name="Viragh M."/>
            <person name="Kuo A."/>
            <person name="Thoen E."/>
            <person name="Andreopoulos B."/>
            <person name="Lu D."/>
            <person name="Skrede I."/>
            <person name="Drula E."/>
            <person name="Henrissat B."/>
            <person name="Morin E."/>
            <person name="Kohler A."/>
            <person name="Barry K."/>
            <person name="LaButti K."/>
            <person name="Morin E."/>
            <person name="Salamov A."/>
            <person name="Lipzen A."/>
            <person name="Mereny Z."/>
            <person name="Hegedus B."/>
            <person name="Baldrian P."/>
            <person name="Stursova M."/>
            <person name="Weitz H."/>
            <person name="Taylor A."/>
            <person name="Grigoriev I.V."/>
            <person name="Nagy L.G."/>
            <person name="Martin F."/>
            <person name="Kauserud H."/>
        </authorList>
    </citation>
    <scope>NUCLEOTIDE SEQUENCE</scope>
    <source>
        <strain evidence="1">9144</strain>
    </source>
</reference>
<evidence type="ECO:0000313" key="2">
    <source>
        <dbReference type="Proteomes" id="UP001219525"/>
    </source>
</evidence>
<sequence>MLMQMSAAVNGLDDLRAWTLGKRIQPHIDLYVSKATFQGIKRMFLYLVSREFATGGGDIPEFVWHVCIENALPFEIQDTSIMVTPFLVHHGRLFTTPTPLSAPPAPSFVEKAERFSGTTGRAGSVIHRWSACEHTCVAPHLTDQGTSSPLLICSSGAHYCALLVRLPIAAVGQQTHSWAGYLTFSTYAVAFMLPLRRSKS</sequence>
<dbReference type="EMBL" id="JARJCW010000004">
    <property type="protein sequence ID" value="KAJ7225927.1"/>
    <property type="molecule type" value="Genomic_DNA"/>
</dbReference>
<dbReference type="PANTHER" id="PTHR42663:SF6">
    <property type="entry name" value="HYDROLASE C777.06C-RELATED"/>
    <property type="match status" value="1"/>
</dbReference>
<dbReference type="Proteomes" id="UP001219525">
    <property type="component" value="Unassembled WGS sequence"/>
</dbReference>
<comment type="caution">
    <text evidence="1">The sequence shown here is derived from an EMBL/GenBank/DDBJ whole genome shotgun (WGS) entry which is preliminary data.</text>
</comment>
<dbReference type="InterPro" id="IPR036866">
    <property type="entry name" value="RibonucZ/Hydroxyglut_hydro"/>
</dbReference>
<evidence type="ECO:0000313" key="1">
    <source>
        <dbReference type="EMBL" id="KAJ7225927.1"/>
    </source>
</evidence>
<dbReference type="AlphaFoldDB" id="A0AAD6YQ78"/>
<protein>
    <submittedName>
        <fullName evidence="1">Uncharacterized protein</fullName>
    </submittedName>
</protein>
<organism evidence="1 2">
    <name type="scientific">Mycena pura</name>
    <dbReference type="NCBI Taxonomy" id="153505"/>
    <lineage>
        <taxon>Eukaryota</taxon>
        <taxon>Fungi</taxon>
        <taxon>Dikarya</taxon>
        <taxon>Basidiomycota</taxon>
        <taxon>Agaricomycotina</taxon>
        <taxon>Agaricomycetes</taxon>
        <taxon>Agaricomycetidae</taxon>
        <taxon>Agaricales</taxon>
        <taxon>Marasmiineae</taxon>
        <taxon>Mycenaceae</taxon>
        <taxon>Mycena</taxon>
    </lineage>
</organism>
<accession>A0AAD6YQ78</accession>
<proteinExistence type="predicted"/>
<dbReference type="Gene3D" id="3.60.15.10">
    <property type="entry name" value="Ribonuclease Z/Hydroxyacylglutathione hydrolase-like"/>
    <property type="match status" value="1"/>
</dbReference>
<gene>
    <name evidence="1" type="ORF">GGX14DRAFT_641931</name>
</gene>
<name>A0AAD6YQ78_9AGAR</name>
<keyword evidence="2" id="KW-1185">Reference proteome</keyword>
<dbReference type="PANTHER" id="PTHR42663">
    <property type="entry name" value="HYDROLASE C777.06C-RELATED-RELATED"/>
    <property type="match status" value="1"/>
</dbReference>